<evidence type="ECO:0000313" key="4">
    <source>
        <dbReference type="Proteomes" id="UP000243438"/>
    </source>
</evidence>
<dbReference type="Pfam" id="PF16231">
    <property type="entry name" value="DUF4890"/>
    <property type="match status" value="1"/>
</dbReference>
<evidence type="ECO:0000256" key="2">
    <source>
        <dbReference type="SAM" id="SignalP"/>
    </source>
</evidence>
<keyword evidence="2" id="KW-0732">Signal</keyword>
<proteinExistence type="predicted"/>
<protein>
    <recommendedName>
        <fullName evidence="5">LTXXQ motif family protein</fullName>
    </recommendedName>
</protein>
<keyword evidence="4" id="KW-1185">Reference proteome</keyword>
<dbReference type="EMBL" id="JFBS01000001">
    <property type="protein sequence ID" value="EXG77825.1"/>
    <property type="molecule type" value="Genomic_DNA"/>
</dbReference>
<feature type="region of interest" description="Disordered" evidence="1">
    <location>
        <begin position="81"/>
        <end position="113"/>
    </location>
</feature>
<dbReference type="RefSeq" id="WP_084608499.1">
    <property type="nucleotide sequence ID" value="NZ_KK073873.1"/>
</dbReference>
<dbReference type="InterPro" id="IPR032612">
    <property type="entry name" value="DUF4890"/>
</dbReference>
<comment type="caution">
    <text evidence="3">The sequence shown here is derived from an EMBL/GenBank/DDBJ whole genome shotgun (WGS) entry which is preliminary data.</text>
</comment>
<feature type="signal peptide" evidence="2">
    <location>
        <begin position="1"/>
        <end position="20"/>
    </location>
</feature>
<name>A0ABN0RUA8_9BACT</name>
<reference evidence="3" key="1">
    <citation type="submission" date="2013-07" db="EMBL/GenBank/DDBJ databases">
        <authorList>
            <consortium name="DOE Joint Genome Institute"/>
            <person name="Anderson I."/>
            <person name="Huntemann M."/>
            <person name="Han J."/>
            <person name="Chen A."/>
            <person name="Kyrpides N."/>
            <person name="Mavromatis K."/>
            <person name="Markowitz V."/>
            <person name="Palaniappan K."/>
            <person name="Ivanova N."/>
            <person name="Schaumberg A."/>
            <person name="Pati A."/>
            <person name="Liolios K."/>
            <person name="Nordberg H.P."/>
            <person name="Cantor M.N."/>
            <person name="Hua S.X."/>
            <person name="Woyke T."/>
        </authorList>
    </citation>
    <scope>NUCLEOTIDE SEQUENCE [LARGE SCALE GENOMIC DNA]</scope>
    <source>
        <strain evidence="3">DSM 17970</strain>
    </source>
</reference>
<dbReference type="Proteomes" id="UP000243438">
    <property type="component" value="Unassembled WGS sequence"/>
</dbReference>
<organism evidence="3 4">
    <name type="scientific">Xylanibacter oryzae DSM 17970</name>
    <dbReference type="NCBI Taxonomy" id="915438"/>
    <lineage>
        <taxon>Bacteria</taxon>
        <taxon>Pseudomonadati</taxon>
        <taxon>Bacteroidota</taxon>
        <taxon>Bacteroidia</taxon>
        <taxon>Bacteroidales</taxon>
        <taxon>Prevotellaceae</taxon>
        <taxon>Xylanibacter</taxon>
    </lineage>
</organism>
<evidence type="ECO:0008006" key="5">
    <source>
        <dbReference type="Google" id="ProtNLM"/>
    </source>
</evidence>
<evidence type="ECO:0000256" key="1">
    <source>
        <dbReference type="SAM" id="MobiDB-lite"/>
    </source>
</evidence>
<sequence length="165" mass="18826">MKKLFIAIAAALMISSATYAQDENYNNAQHGRFDKKEMIQRRTEHMVQEFGLDNNQAKKLLELNTAYADKLVGPHMMSPFGRPGFGRGPQGGNNKFGPDSTKARMNRPELTEEQKARMNKWREEVEANNKSYETALQGILTADQFKAYQDSKIKMHGNFKQHSVE</sequence>
<gene>
    <name evidence="3" type="ORF">XylorDRAFT_0172</name>
</gene>
<feature type="chain" id="PRO_5046569852" description="LTXXQ motif family protein" evidence="2">
    <location>
        <begin position="21"/>
        <end position="165"/>
    </location>
</feature>
<accession>A0ABN0RUA8</accession>
<evidence type="ECO:0000313" key="3">
    <source>
        <dbReference type="EMBL" id="EXG77825.1"/>
    </source>
</evidence>